<evidence type="ECO:0000313" key="1">
    <source>
        <dbReference type="EMBL" id="QHS99416.1"/>
    </source>
</evidence>
<name>A0A6C0C4X7_9ZZZZ</name>
<dbReference type="EMBL" id="MN739342">
    <property type="protein sequence ID" value="QHS99416.1"/>
    <property type="molecule type" value="Genomic_DNA"/>
</dbReference>
<organism evidence="1">
    <name type="scientific">viral metagenome</name>
    <dbReference type="NCBI Taxonomy" id="1070528"/>
    <lineage>
        <taxon>unclassified sequences</taxon>
        <taxon>metagenomes</taxon>
        <taxon>organismal metagenomes</taxon>
    </lineage>
</organism>
<sequence length="69" mass="7896">MNNKYDIESGIPCFRKTTVKYYKDSSVFIDIPLTSPHGKYIKPSLYKPFSSTKNIKLPQKSICDNCSIC</sequence>
<accession>A0A6C0C4X7</accession>
<proteinExistence type="predicted"/>
<reference evidence="1" key="1">
    <citation type="journal article" date="2020" name="Nature">
        <title>Giant virus diversity and host interactions through global metagenomics.</title>
        <authorList>
            <person name="Schulz F."/>
            <person name="Roux S."/>
            <person name="Paez-Espino D."/>
            <person name="Jungbluth S."/>
            <person name="Walsh D.A."/>
            <person name="Denef V.J."/>
            <person name="McMahon K.D."/>
            <person name="Konstantinidis K.T."/>
            <person name="Eloe-Fadrosh E.A."/>
            <person name="Kyrpides N.C."/>
            <person name="Woyke T."/>
        </authorList>
    </citation>
    <scope>NUCLEOTIDE SEQUENCE</scope>
    <source>
        <strain evidence="1">GVMAG-M-3300020185-33</strain>
    </source>
</reference>
<protein>
    <submittedName>
        <fullName evidence="1">Uncharacterized protein</fullName>
    </submittedName>
</protein>
<dbReference type="AlphaFoldDB" id="A0A6C0C4X7"/>